<accession>N6Z210</accession>
<dbReference type="InterPro" id="IPR032623">
    <property type="entry name" value="FecR_N"/>
</dbReference>
<evidence type="ECO:0000256" key="1">
    <source>
        <dbReference type="SAM" id="MobiDB-lite"/>
    </source>
</evidence>
<organism evidence="3 4">
    <name type="scientific">Thauera linaloolentis (strain DSM 12138 / JCM 21573 / CCUG 41526 / CIP 105981 / IAM 15112 / NBRC 102519 / 47Lol)</name>
    <dbReference type="NCBI Taxonomy" id="1123367"/>
    <lineage>
        <taxon>Bacteria</taxon>
        <taxon>Pseudomonadati</taxon>
        <taxon>Pseudomonadota</taxon>
        <taxon>Betaproteobacteria</taxon>
        <taxon>Rhodocyclales</taxon>
        <taxon>Zoogloeaceae</taxon>
        <taxon>Thauera</taxon>
    </lineage>
</organism>
<keyword evidence="3" id="KW-0472">Membrane</keyword>
<dbReference type="Pfam" id="PF16220">
    <property type="entry name" value="DUF4880"/>
    <property type="match status" value="1"/>
</dbReference>
<gene>
    <name evidence="3" type="ORF">C666_08785</name>
</gene>
<protein>
    <submittedName>
        <fullName evidence="3">Transmembrane sensor</fullName>
    </submittedName>
</protein>
<reference evidence="3 4" key="1">
    <citation type="submission" date="2012-09" db="EMBL/GenBank/DDBJ databases">
        <title>Draft Genome Sequences of 6 Strains from Genus Thauera.</title>
        <authorList>
            <person name="Liu B."/>
            <person name="Shapleigh J.P."/>
            <person name="Frostegard A.H."/>
        </authorList>
    </citation>
    <scope>NUCLEOTIDE SEQUENCE [LARGE SCALE GENOMIC DNA]</scope>
    <source>
        <strain evidence="4">47Lol / DSM 12138</strain>
    </source>
</reference>
<proteinExistence type="predicted"/>
<name>N6Z210_THAL4</name>
<feature type="region of interest" description="Disordered" evidence="1">
    <location>
        <begin position="82"/>
        <end position="119"/>
    </location>
</feature>
<dbReference type="RefSeq" id="WP_004337148.1">
    <property type="nucleotide sequence ID" value="NZ_AMXE01000026.1"/>
</dbReference>
<comment type="caution">
    <text evidence="3">The sequence shown here is derived from an EMBL/GenBank/DDBJ whole genome shotgun (WGS) entry which is preliminary data.</text>
</comment>
<dbReference type="AlphaFoldDB" id="N6Z210"/>
<sequence>MNDAARNADAEARELADFLAGQAPVQVAAAGWMVRRQDGLSPEEEAELQDWLAADPEHQAALDELEGLWGCLDEIPPEGVDKLKAGLSPGGAGRAPSAVAPQPARGEGCAPPAPPESAG</sequence>
<dbReference type="OrthoDB" id="8617634at2"/>
<dbReference type="Proteomes" id="UP000013232">
    <property type="component" value="Unassembled WGS sequence"/>
</dbReference>
<evidence type="ECO:0000313" key="3">
    <source>
        <dbReference type="EMBL" id="ENO88388.1"/>
    </source>
</evidence>
<evidence type="ECO:0000313" key="4">
    <source>
        <dbReference type="Proteomes" id="UP000013232"/>
    </source>
</evidence>
<feature type="domain" description="FecR N-terminal" evidence="2">
    <location>
        <begin position="28"/>
        <end position="67"/>
    </location>
</feature>
<keyword evidence="3" id="KW-0812">Transmembrane</keyword>
<dbReference type="EMBL" id="AMXE01000026">
    <property type="protein sequence ID" value="ENO88388.1"/>
    <property type="molecule type" value="Genomic_DNA"/>
</dbReference>
<feature type="non-terminal residue" evidence="3">
    <location>
        <position position="119"/>
    </location>
</feature>
<keyword evidence="4" id="KW-1185">Reference proteome</keyword>
<evidence type="ECO:0000259" key="2">
    <source>
        <dbReference type="Pfam" id="PF16220"/>
    </source>
</evidence>